<dbReference type="FunFam" id="4.10.860.120:FF:000004">
    <property type="entry name" value="DNA-directed RNA polymerase subunit"/>
    <property type="match status" value="1"/>
</dbReference>
<dbReference type="Gene3D" id="2.40.40.20">
    <property type="match status" value="1"/>
</dbReference>
<keyword evidence="10 14" id="KW-0804">Transcription</keyword>
<evidence type="ECO:0000256" key="8">
    <source>
        <dbReference type="ARBA" id="ARBA00022833"/>
    </source>
</evidence>
<gene>
    <name evidence="16" type="ORF">CVIRNUC_008489</name>
</gene>
<sequence length="1419" mass="156669">MGRQEEKPDAATVVFTKEPYRQPNAPSKIKQIEFGVMAPSEMVQASEVQIYERTLYKQTQTTERRPAQHGVLDSRLGVSNKQSTCQTCGQKLADCTGHFGYIKLWLPVFHIGYWKSMLSTLQCICKTCSGILLPEEEFRTYLKRMRSPRLERIQRMRLFKVIADRCKRTRVCFSCGAVNGPVKKVTGALKAVHDKYAKALGEREEYQAEFTEAVQHNDQIAGLLNKVADDLNPIRVLALFSAISDEACELLDLPGRPENLIMTNLAVPPVTIRPSVEMDTGGGTNEDDITMKLMNIIDSNNSVREALEKGLDAVKLQENWDYLQINCAMYINSDMPGVASQSQPNTKPLRGFVQRLKGKQGRFRGNLSGKRVDFSGRTVISPDPNLAINEVGVPMDVAMILTFPDRVTSHNLHRLQKAVLNGGGTWPGANMVLFQHGTRSFLKYADRRKVASELRVGDVVERHLRNGDIVLFNRQPSLHRMSIMAHRVKVMPWRTFRFNECVCNPYNADFDGDEMNLHVPQTEEARAEASELMGVMHNLCTPKSGEILIAATQDFLTSSYLLTSKDCFYTRAQMGQLICQMGDALSRVELPQPALLKPMELWTGKQVFSMLVRPSSQARLYVNLEAKEKTYVKNSGVMCPRDGFVVFRQSELLTGRLGKVTLGGSNKSGLFQVLASDFAPQAAAAVMRRLSKWAARFIGERGFSIGVDDVIPLPRLSQEVADVTSSSYEACQELIASYRMGKLQLMPGCDEDQSLELEILGVLNQIRTTASERCMEMLQRHNAPLIMSQCGSKGSPVNIAQMVTCVGQQVVGGKRCPEGFKDRTLPHFPPGDRTPTGRGFVANSFYSGLTPTEFFFHTMAGREGLVDTAVKTAETGYMSRRLMKALEDLFTHYDSTVRNSAGGIVQLAYGEDNLDPVAMEAAGGRPIDLPRSLSVVHATMPQQPRVPDNAADEGAWDVPLPEDMEALMQGLLAEADMAPDSLFCSSAFQKDLHAFLHAQVEEWRKVRKRMGLPMAARGTGTQEMAAMAQSLTRAQLQEFVSLCRRRYEAKRVDPGSTVGAFGAQSIGEPGTQMTLKTFHFAGVASMNITQGVPRIKEIINASKNISTPVMKVTLEVNSSEAAARIVKARLERTMLGQVAKRIRATLRPVSVLAAGAVIRIHLDREAIEALQLGIDASSVRASILASKFHKDYKLKPQHISVPRDDRLDVQLSPSDKEGSAGVGLGFGLQYLLNALPSVIVAGIPTVERAVINKKEDDTTYEVLVEGRDLTAVMGTLGVVGSRTTTNHIMEAEKVLGIEAARRQIIDEIQTTMSSHGMTIDARHTMLLADCMTYKGEVLGITRFGIAKMKDSVLMLASFEKTTDHLFDAALHGRVDEITGVSECIIMGMPMPTGTGLFKLRQDTGQHTMPAPHPLPLLAY</sequence>
<evidence type="ECO:0000256" key="13">
    <source>
        <dbReference type="ARBA" id="ARBA00058108"/>
    </source>
</evidence>
<keyword evidence="7" id="KW-0479">Metal-binding</keyword>
<dbReference type="Proteomes" id="UP001314263">
    <property type="component" value="Unassembled WGS sequence"/>
</dbReference>
<dbReference type="InterPro" id="IPR044893">
    <property type="entry name" value="RNA_pol_Rpb1_clamp_domain"/>
</dbReference>
<dbReference type="InterPro" id="IPR007081">
    <property type="entry name" value="RNA_pol_Rpb1_5"/>
</dbReference>
<keyword evidence="9" id="KW-0460">Magnesium</keyword>
<dbReference type="InterPro" id="IPR006592">
    <property type="entry name" value="RNA_pol_N"/>
</dbReference>
<dbReference type="FunFam" id="1.10.150.390:FF:000004">
    <property type="entry name" value="DNA-directed RNA polymerase subunit"/>
    <property type="match status" value="1"/>
</dbReference>
<evidence type="ECO:0000256" key="12">
    <source>
        <dbReference type="ARBA" id="ARBA00048552"/>
    </source>
</evidence>
<evidence type="ECO:0000256" key="7">
    <source>
        <dbReference type="ARBA" id="ARBA00022723"/>
    </source>
</evidence>
<evidence type="ECO:0000256" key="6">
    <source>
        <dbReference type="ARBA" id="ARBA00022695"/>
    </source>
</evidence>
<dbReference type="PANTHER" id="PTHR48446:SF1">
    <property type="entry name" value="DNA-DIRECTED RNA POLYMERASE SUBUNIT BETA' N-TERMINAL SECTION"/>
    <property type="match status" value="1"/>
</dbReference>
<dbReference type="PANTHER" id="PTHR48446">
    <property type="entry name" value="DNA-DIRECTED RNA POLYMERASE SUBUNIT BETA' N-TERMINAL SECTION"/>
    <property type="match status" value="1"/>
</dbReference>
<dbReference type="InterPro" id="IPR035697">
    <property type="entry name" value="RNAP_III_RPC1_N"/>
</dbReference>
<dbReference type="InterPro" id="IPR007066">
    <property type="entry name" value="RNA_pol_Rpb1_3"/>
</dbReference>
<dbReference type="CDD" id="cd02583">
    <property type="entry name" value="RNAP_III_RPC1_N"/>
    <property type="match status" value="1"/>
</dbReference>
<dbReference type="Gene3D" id="3.30.1490.180">
    <property type="entry name" value="RNA polymerase ii"/>
    <property type="match status" value="1"/>
</dbReference>
<dbReference type="InterPro" id="IPR042102">
    <property type="entry name" value="RNA_pol_Rpb1_3_sf"/>
</dbReference>
<dbReference type="Gene3D" id="1.10.274.100">
    <property type="entry name" value="RNA polymerase Rpb1, domain 3"/>
    <property type="match status" value="1"/>
</dbReference>
<dbReference type="GO" id="GO:0046872">
    <property type="term" value="F:metal ion binding"/>
    <property type="evidence" value="ECO:0007669"/>
    <property type="project" value="UniProtKB-KW"/>
</dbReference>
<dbReference type="Gene3D" id="1.10.132.30">
    <property type="match status" value="1"/>
</dbReference>
<keyword evidence="5 14" id="KW-0808">Transferase</keyword>
<comment type="caution">
    <text evidence="16">The sequence shown here is derived from an EMBL/GenBank/DDBJ whole genome shotgun (WGS) entry which is preliminary data.</text>
</comment>
<keyword evidence="8" id="KW-0862">Zinc</keyword>
<dbReference type="GO" id="GO:0005634">
    <property type="term" value="C:nucleus"/>
    <property type="evidence" value="ECO:0007669"/>
    <property type="project" value="UniProtKB-SubCell"/>
</dbReference>
<name>A0AAV1ID81_9CHLO</name>
<dbReference type="FunFam" id="1.10.274.100:FF:000008">
    <property type="entry name" value="DNA-directed RNA polymerase subunit"/>
    <property type="match status" value="1"/>
</dbReference>
<dbReference type="InterPro" id="IPR007080">
    <property type="entry name" value="RNA_pol_Rpb1_1"/>
</dbReference>
<keyword evidence="17" id="KW-1185">Reference proteome</keyword>
<dbReference type="NCBIfam" id="NF006336">
    <property type="entry name" value="PRK08566.1"/>
    <property type="match status" value="1"/>
</dbReference>
<dbReference type="SUPFAM" id="SSF64484">
    <property type="entry name" value="beta and beta-prime subunits of DNA dependent RNA-polymerase"/>
    <property type="match status" value="1"/>
</dbReference>
<feature type="domain" description="RNA polymerase N-terminal" evidence="15">
    <location>
        <begin position="258"/>
        <end position="563"/>
    </location>
</feature>
<dbReference type="GO" id="GO:0006351">
    <property type="term" value="P:DNA-templated transcription"/>
    <property type="evidence" value="ECO:0007669"/>
    <property type="project" value="InterPro"/>
</dbReference>
<protein>
    <recommendedName>
        <fullName evidence="14">DNA-directed RNA polymerase subunit</fullName>
        <ecNumber evidence="14">2.7.7.6</ecNumber>
    </recommendedName>
</protein>
<evidence type="ECO:0000256" key="3">
    <source>
        <dbReference type="ARBA" id="ARBA00011206"/>
    </source>
</evidence>
<dbReference type="FunFam" id="2.40.40.20:FF:000019">
    <property type="entry name" value="DNA-directed RNA polymerase II subunit RPB1"/>
    <property type="match status" value="1"/>
</dbReference>
<keyword evidence="4 14" id="KW-0240">DNA-directed RNA polymerase</keyword>
<evidence type="ECO:0000256" key="10">
    <source>
        <dbReference type="ARBA" id="ARBA00023163"/>
    </source>
</evidence>
<keyword evidence="6 14" id="KW-0548">Nucleotidyltransferase</keyword>
<dbReference type="InterPro" id="IPR015700">
    <property type="entry name" value="RPC1"/>
</dbReference>
<dbReference type="InterPro" id="IPR000722">
    <property type="entry name" value="RNA_pol_asu"/>
</dbReference>
<accession>A0AAV1ID81</accession>
<dbReference type="SMART" id="SM00663">
    <property type="entry name" value="RPOLA_N"/>
    <property type="match status" value="1"/>
</dbReference>
<dbReference type="GO" id="GO:0003677">
    <property type="term" value="F:DNA binding"/>
    <property type="evidence" value="ECO:0007669"/>
    <property type="project" value="InterPro"/>
</dbReference>
<dbReference type="InterPro" id="IPR007083">
    <property type="entry name" value="RNA_pol_Rpb1_4"/>
</dbReference>
<dbReference type="InterPro" id="IPR035698">
    <property type="entry name" value="RNAP_III_Rpc1_C"/>
</dbReference>
<dbReference type="EC" id="2.7.7.6" evidence="14"/>
<dbReference type="CDD" id="cd02736">
    <property type="entry name" value="RNAP_III_Rpc1_C"/>
    <property type="match status" value="1"/>
</dbReference>
<evidence type="ECO:0000256" key="11">
    <source>
        <dbReference type="ARBA" id="ARBA00023242"/>
    </source>
</evidence>
<dbReference type="GO" id="GO:0000428">
    <property type="term" value="C:DNA-directed RNA polymerase complex"/>
    <property type="evidence" value="ECO:0007669"/>
    <property type="project" value="UniProtKB-KW"/>
</dbReference>
<comment type="subcellular location">
    <subcellularLocation>
        <location evidence="1">Nucleus</location>
    </subcellularLocation>
</comment>
<dbReference type="GO" id="GO:0003899">
    <property type="term" value="F:DNA-directed RNA polymerase activity"/>
    <property type="evidence" value="ECO:0007669"/>
    <property type="project" value="UniProtKB-EC"/>
</dbReference>
<evidence type="ECO:0000256" key="14">
    <source>
        <dbReference type="RuleBase" id="RU004279"/>
    </source>
</evidence>
<dbReference type="InterPro" id="IPR038120">
    <property type="entry name" value="Rpb1_funnel_sf"/>
</dbReference>
<dbReference type="Pfam" id="PF05000">
    <property type="entry name" value="RNA_pol_Rpb1_4"/>
    <property type="match status" value="1"/>
</dbReference>
<comment type="subunit">
    <text evidence="3">Component of the RNA polymerase III (Pol III) complex consisting of 17 subunits.</text>
</comment>
<comment type="catalytic activity">
    <reaction evidence="12 14">
        <text>RNA(n) + a ribonucleoside 5'-triphosphate = RNA(n+1) + diphosphate</text>
        <dbReference type="Rhea" id="RHEA:21248"/>
        <dbReference type="Rhea" id="RHEA-COMP:14527"/>
        <dbReference type="Rhea" id="RHEA-COMP:17342"/>
        <dbReference type="ChEBI" id="CHEBI:33019"/>
        <dbReference type="ChEBI" id="CHEBI:61557"/>
        <dbReference type="ChEBI" id="CHEBI:140395"/>
        <dbReference type="EC" id="2.7.7.6"/>
    </reaction>
</comment>
<comment type="function">
    <text evidence="13">DNA-dependent RNA polymerase catalyzes the transcription of DNA into RNA using the four ribonucleoside triphosphates as substrates. Largest and catalytic core component of RNA polymerase III which synthesizes small RNAs, such as 5S rRNA and tRNAs. Forms the polymerase active center together with the second largest subunit. A single-stranded DNA template strand of the promoter is positioned within the central active site cleft of Pol III. A bridging helix emanates from RPC1 and crosses the cleft near the catalytic site and is thought to promote translocation of Pol III by acting as a ratchet that moves the RNA-DNA hybrid through the active site by switching from straight to bent conformations at each step of nucleotide addition.</text>
</comment>
<evidence type="ECO:0000256" key="4">
    <source>
        <dbReference type="ARBA" id="ARBA00022478"/>
    </source>
</evidence>
<dbReference type="Gene3D" id="4.10.860.120">
    <property type="entry name" value="RNA polymerase II, clamp domain"/>
    <property type="match status" value="1"/>
</dbReference>
<evidence type="ECO:0000259" key="15">
    <source>
        <dbReference type="SMART" id="SM00663"/>
    </source>
</evidence>
<dbReference type="Pfam" id="PF04997">
    <property type="entry name" value="RNA_pol_Rpb1_1"/>
    <property type="match status" value="1"/>
</dbReference>
<proteinExistence type="inferred from homology"/>
<comment type="similarity">
    <text evidence="2">Belongs to the RNA polymerase beta' chain family. RpoC1 subfamily.</text>
</comment>
<organism evidence="16 17">
    <name type="scientific">Coccomyxa viridis</name>
    <dbReference type="NCBI Taxonomy" id="1274662"/>
    <lineage>
        <taxon>Eukaryota</taxon>
        <taxon>Viridiplantae</taxon>
        <taxon>Chlorophyta</taxon>
        <taxon>core chlorophytes</taxon>
        <taxon>Trebouxiophyceae</taxon>
        <taxon>Trebouxiophyceae incertae sedis</taxon>
        <taxon>Coccomyxaceae</taxon>
        <taxon>Coccomyxa</taxon>
    </lineage>
</organism>
<evidence type="ECO:0000313" key="16">
    <source>
        <dbReference type="EMBL" id="CAK0785283.1"/>
    </source>
</evidence>
<evidence type="ECO:0000256" key="9">
    <source>
        <dbReference type="ARBA" id="ARBA00022842"/>
    </source>
</evidence>
<dbReference type="Gene3D" id="1.10.150.390">
    <property type="match status" value="1"/>
</dbReference>
<dbReference type="Gene3D" id="6.10.250.2940">
    <property type="match status" value="1"/>
</dbReference>
<reference evidence="16 17" key="1">
    <citation type="submission" date="2023-10" db="EMBL/GenBank/DDBJ databases">
        <authorList>
            <person name="Maclean D."/>
            <person name="Macfadyen A."/>
        </authorList>
    </citation>
    <scope>NUCLEOTIDE SEQUENCE [LARGE SCALE GENOMIC DNA]</scope>
</reference>
<evidence type="ECO:0000313" key="17">
    <source>
        <dbReference type="Proteomes" id="UP001314263"/>
    </source>
</evidence>
<dbReference type="Pfam" id="PF00623">
    <property type="entry name" value="RNA_pol_Rpb1_2"/>
    <property type="match status" value="1"/>
</dbReference>
<keyword evidence="11" id="KW-0539">Nucleus</keyword>
<dbReference type="Gene3D" id="6.20.50.80">
    <property type="match status" value="1"/>
</dbReference>
<evidence type="ECO:0000256" key="1">
    <source>
        <dbReference type="ARBA" id="ARBA00004123"/>
    </source>
</evidence>
<dbReference type="Pfam" id="PF04998">
    <property type="entry name" value="RNA_pol_Rpb1_5"/>
    <property type="match status" value="1"/>
</dbReference>
<dbReference type="Pfam" id="PF04983">
    <property type="entry name" value="RNA_pol_Rpb1_3"/>
    <property type="match status" value="1"/>
</dbReference>
<evidence type="ECO:0000256" key="2">
    <source>
        <dbReference type="ARBA" id="ARBA00007207"/>
    </source>
</evidence>
<dbReference type="EMBL" id="CAUYUE010000012">
    <property type="protein sequence ID" value="CAK0785283.1"/>
    <property type="molecule type" value="Genomic_DNA"/>
</dbReference>
<evidence type="ECO:0000256" key="5">
    <source>
        <dbReference type="ARBA" id="ARBA00022679"/>
    </source>
</evidence>